<evidence type="ECO:0000313" key="1">
    <source>
        <dbReference type="EMBL" id="MCD9560340.1"/>
    </source>
</evidence>
<comment type="caution">
    <text evidence="1">The sequence shown here is derived from an EMBL/GenBank/DDBJ whole genome shotgun (WGS) entry which is preliminary data.</text>
</comment>
<gene>
    <name evidence="1" type="ORF">HAX54_018960</name>
</gene>
<dbReference type="EMBL" id="JACEIK010002304">
    <property type="protein sequence ID" value="MCD9560340.1"/>
    <property type="molecule type" value="Genomic_DNA"/>
</dbReference>
<dbReference type="Proteomes" id="UP000823775">
    <property type="component" value="Unassembled WGS sequence"/>
</dbReference>
<protein>
    <submittedName>
        <fullName evidence="1">Uncharacterized protein</fullName>
    </submittedName>
</protein>
<feature type="non-terminal residue" evidence="1">
    <location>
        <position position="62"/>
    </location>
</feature>
<organism evidence="1 2">
    <name type="scientific">Datura stramonium</name>
    <name type="common">Jimsonweed</name>
    <name type="synonym">Common thornapple</name>
    <dbReference type="NCBI Taxonomy" id="4076"/>
    <lineage>
        <taxon>Eukaryota</taxon>
        <taxon>Viridiplantae</taxon>
        <taxon>Streptophyta</taxon>
        <taxon>Embryophyta</taxon>
        <taxon>Tracheophyta</taxon>
        <taxon>Spermatophyta</taxon>
        <taxon>Magnoliopsida</taxon>
        <taxon>eudicotyledons</taxon>
        <taxon>Gunneridae</taxon>
        <taxon>Pentapetalae</taxon>
        <taxon>asterids</taxon>
        <taxon>lamiids</taxon>
        <taxon>Solanales</taxon>
        <taxon>Solanaceae</taxon>
        <taxon>Solanoideae</taxon>
        <taxon>Datureae</taxon>
        <taxon>Datura</taxon>
    </lineage>
</organism>
<sequence>RLNEEEVENKGTIGCKTCETQVLKHESLSTCRWSPEYKGKEERIGTSPVKHWCQPVNYQFDA</sequence>
<reference evidence="1 2" key="1">
    <citation type="journal article" date="2021" name="BMC Genomics">
        <title>Datura genome reveals duplications of psychoactive alkaloid biosynthetic genes and high mutation rate following tissue culture.</title>
        <authorList>
            <person name="Rajewski A."/>
            <person name="Carter-House D."/>
            <person name="Stajich J."/>
            <person name="Litt A."/>
        </authorList>
    </citation>
    <scope>NUCLEOTIDE SEQUENCE [LARGE SCALE GENOMIC DNA]</scope>
    <source>
        <strain evidence="1">AR-01</strain>
    </source>
</reference>
<accession>A0ABS8UPC9</accession>
<name>A0ABS8UPC9_DATST</name>
<keyword evidence="2" id="KW-1185">Reference proteome</keyword>
<feature type="non-terminal residue" evidence="1">
    <location>
        <position position="1"/>
    </location>
</feature>
<evidence type="ECO:0000313" key="2">
    <source>
        <dbReference type="Proteomes" id="UP000823775"/>
    </source>
</evidence>
<proteinExistence type="predicted"/>